<evidence type="ECO:0000256" key="11">
    <source>
        <dbReference type="SAM" id="MobiDB-lite"/>
    </source>
</evidence>
<keyword evidence="14" id="KW-1185">Reference proteome</keyword>
<dbReference type="RefSeq" id="XP_004180374.1">
    <property type="nucleotide sequence ID" value="XM_004180326.1"/>
</dbReference>
<reference evidence="13 14" key="1">
    <citation type="journal article" date="2011" name="Proc. Natl. Acad. Sci. U.S.A.">
        <title>Evolutionary erosion of yeast sex chromosomes by mating-type switching accidents.</title>
        <authorList>
            <person name="Gordon J.L."/>
            <person name="Armisen D."/>
            <person name="Proux-Wera E."/>
            <person name="Oheigeartaigh S.S."/>
            <person name="Byrne K.P."/>
            <person name="Wolfe K.H."/>
        </authorList>
    </citation>
    <scope>NUCLEOTIDE SEQUENCE [LARGE SCALE GENOMIC DNA]</scope>
    <source>
        <strain evidence="14">ATCC 34711 / CBS 6284 / DSM 70876 / NBRC 10599 / NRRL Y-10934 / UCD 77-7</strain>
    </source>
</reference>
<evidence type="ECO:0000259" key="12">
    <source>
        <dbReference type="PROSITE" id="PS50112"/>
    </source>
</evidence>
<dbReference type="Pfam" id="PF24990">
    <property type="entry name" value="PAS_13"/>
    <property type="match status" value="1"/>
</dbReference>
<dbReference type="GO" id="GO:0005634">
    <property type="term" value="C:nucleus"/>
    <property type="evidence" value="ECO:0007669"/>
    <property type="project" value="UniProtKB-SubCell"/>
</dbReference>
<evidence type="ECO:0000256" key="3">
    <source>
        <dbReference type="ARBA" id="ARBA00022432"/>
    </source>
</evidence>
<dbReference type="GO" id="GO:0045013">
    <property type="term" value="P:carbon catabolite repression of transcription"/>
    <property type="evidence" value="ECO:0007669"/>
    <property type="project" value="EnsemblFungi"/>
</dbReference>
<comment type="similarity">
    <text evidence="2">Belongs to the ERT1/acuK family.</text>
</comment>
<dbReference type="GO" id="GO:0045944">
    <property type="term" value="P:positive regulation of transcription by RNA polymerase II"/>
    <property type="evidence" value="ECO:0007669"/>
    <property type="project" value="EnsemblFungi"/>
</dbReference>
<keyword evidence="4" id="KW-0479">Metal-binding</keyword>
<feature type="compositionally biased region" description="Polar residues" evidence="11">
    <location>
        <begin position="155"/>
        <end position="175"/>
    </location>
</feature>
<evidence type="ECO:0000256" key="8">
    <source>
        <dbReference type="ARBA" id="ARBA00023159"/>
    </source>
</evidence>
<dbReference type="KEGG" id="tbl:TBLA_0D03550"/>
<name>I2H3A3_HENB6</name>
<evidence type="ECO:0000256" key="2">
    <source>
        <dbReference type="ARBA" id="ARBA00010855"/>
    </source>
</evidence>
<dbReference type="PANTHER" id="PTHR47659">
    <property type="entry name" value="ZN(II)2CYS6 TRANSCRIPTION FACTOR (EUROFUNG)-RELATED"/>
    <property type="match status" value="1"/>
</dbReference>
<dbReference type="OrthoDB" id="2538135at2759"/>
<dbReference type="eggNOG" id="ENOG502R1M5">
    <property type="taxonomic scope" value="Eukaryota"/>
</dbReference>
<dbReference type="PROSITE" id="PS50112">
    <property type="entry name" value="PAS"/>
    <property type="match status" value="1"/>
</dbReference>
<sequence length="530" mass="60417">MTDPRPISLFPQDKDGPHLHTQIHSVEKNTKKPVTKKAVVRRRKNTHIACVNCSKWHLSCEASRPCHRCVSKNIADTCIDVPRKRTKYLDGISDAQWKHSLAPNNNNNNNNTVVSKPVMSIARRGIATSPSNPRQDFIPAGSPNTNQHSPKEKTPSISPSYDMSSNYNSPSESANAPTFAYPSQFQNVYKNLLGPNSDEIINSGANLFMDHFPLVPVQSTNHSLDFKRYSDVSTPSSDSPLPDSPNTSSFRYDAATNQYYLNNTNKAYPEIIPIIQAKHPPVYKDPSTSNLVDKPGFNASLVLAASFPHNNKNFTNSNFIKSNSHWEHSLRYSKPMDIYTKIDQPFSHTRGFHYLLSYIKKRFPRDDVVSMCRSLAEFRPVFLESAVTLTEEDMIFVEQSYQRTLLEYTKHISKVGVPTCIWRRNGQISYMNEEFEILTGWTRKELLNKMTFIVEIMDDDSVRSYFKTFSTIAYKDFKGCEQMKTCRLITPIKGQVIACECIWTLKRDFAGLPLMIIANFMPTFQLQHTP</sequence>
<dbReference type="InterPro" id="IPR036864">
    <property type="entry name" value="Zn2-C6_fun-type_DNA-bd_sf"/>
</dbReference>
<keyword evidence="8" id="KW-0010">Activator</keyword>
<dbReference type="InterPro" id="IPR035965">
    <property type="entry name" value="PAS-like_dom_sf"/>
</dbReference>
<dbReference type="Gene3D" id="3.30.450.20">
    <property type="entry name" value="PAS domain"/>
    <property type="match status" value="1"/>
</dbReference>
<dbReference type="PROSITE" id="PS00463">
    <property type="entry name" value="ZN2_CY6_FUNGAL_1"/>
    <property type="match status" value="1"/>
</dbReference>
<dbReference type="InterPro" id="IPR056751">
    <property type="entry name" value="PAS_13"/>
</dbReference>
<dbReference type="GO" id="GO:0045991">
    <property type="term" value="P:carbon catabolite activation of transcription"/>
    <property type="evidence" value="ECO:0007669"/>
    <property type="project" value="EnsemblFungi"/>
</dbReference>
<keyword evidence="6" id="KW-0805">Transcription regulation</keyword>
<evidence type="ECO:0000256" key="10">
    <source>
        <dbReference type="ARBA" id="ARBA00023242"/>
    </source>
</evidence>
<protein>
    <recommendedName>
        <fullName evidence="12">PAS domain-containing protein</fullName>
    </recommendedName>
</protein>
<dbReference type="GO" id="GO:0000977">
    <property type="term" value="F:RNA polymerase II transcription regulatory region sequence-specific DNA binding"/>
    <property type="evidence" value="ECO:0007669"/>
    <property type="project" value="TreeGrafter"/>
</dbReference>
<keyword evidence="7" id="KW-0238">DNA-binding</keyword>
<dbReference type="SUPFAM" id="SSF57701">
    <property type="entry name" value="Zn2/Cys6 DNA-binding domain"/>
    <property type="match status" value="1"/>
</dbReference>
<keyword evidence="10" id="KW-0539">Nucleus</keyword>
<dbReference type="InterPro" id="IPR050335">
    <property type="entry name" value="ERT1_acuK_gluconeogen_tf"/>
</dbReference>
<dbReference type="PANTHER" id="PTHR47659:SF1">
    <property type="entry name" value="TRANSCRIPTION ACTIVATOR OF GLUCONEOGENESIS ERT1"/>
    <property type="match status" value="1"/>
</dbReference>
<dbReference type="InterPro" id="IPR000014">
    <property type="entry name" value="PAS"/>
</dbReference>
<dbReference type="GO" id="GO:0045722">
    <property type="term" value="P:positive regulation of gluconeogenesis"/>
    <property type="evidence" value="ECO:0007669"/>
    <property type="project" value="EnsemblFungi"/>
</dbReference>
<keyword evidence="3" id="KW-0312">Gluconeogenesis</keyword>
<dbReference type="Proteomes" id="UP000002866">
    <property type="component" value="Chromosome 4"/>
</dbReference>
<comment type="subcellular location">
    <subcellularLocation>
        <location evidence="1">Nucleus</location>
    </subcellularLocation>
</comment>
<dbReference type="InParanoid" id="I2H3A3"/>
<dbReference type="InterPro" id="IPR001138">
    <property type="entry name" value="Zn2Cys6_DnaBD"/>
</dbReference>
<feature type="domain" description="PAS" evidence="12">
    <location>
        <begin position="425"/>
        <end position="476"/>
    </location>
</feature>
<dbReference type="GO" id="GO:0008270">
    <property type="term" value="F:zinc ion binding"/>
    <property type="evidence" value="ECO:0007669"/>
    <property type="project" value="InterPro"/>
</dbReference>
<proteinExistence type="inferred from homology"/>
<evidence type="ECO:0000256" key="1">
    <source>
        <dbReference type="ARBA" id="ARBA00004123"/>
    </source>
</evidence>
<dbReference type="GeneID" id="14495891"/>
<feature type="region of interest" description="Disordered" evidence="11">
    <location>
        <begin position="127"/>
        <end position="175"/>
    </location>
</feature>
<keyword evidence="5" id="KW-0862">Zinc</keyword>
<feature type="region of interest" description="Disordered" evidence="11">
    <location>
        <begin position="229"/>
        <end position="248"/>
    </location>
</feature>
<dbReference type="GO" id="GO:0006094">
    <property type="term" value="P:gluconeogenesis"/>
    <property type="evidence" value="ECO:0007669"/>
    <property type="project" value="UniProtKB-KW"/>
</dbReference>
<dbReference type="HOGENOM" id="CLU_010748_2_3_1"/>
<dbReference type="EMBL" id="HE806319">
    <property type="protein sequence ID" value="CCH60855.1"/>
    <property type="molecule type" value="Genomic_DNA"/>
</dbReference>
<feature type="compositionally biased region" description="Low complexity" evidence="11">
    <location>
        <begin position="231"/>
        <end position="248"/>
    </location>
</feature>
<evidence type="ECO:0000256" key="5">
    <source>
        <dbReference type="ARBA" id="ARBA00022833"/>
    </source>
</evidence>
<dbReference type="SUPFAM" id="SSF55785">
    <property type="entry name" value="PYP-like sensor domain (PAS domain)"/>
    <property type="match status" value="1"/>
</dbReference>
<keyword evidence="9" id="KW-0804">Transcription</keyword>
<evidence type="ECO:0000256" key="7">
    <source>
        <dbReference type="ARBA" id="ARBA00023125"/>
    </source>
</evidence>
<dbReference type="AlphaFoldDB" id="I2H3A3"/>
<evidence type="ECO:0000256" key="9">
    <source>
        <dbReference type="ARBA" id="ARBA00023163"/>
    </source>
</evidence>
<evidence type="ECO:0000256" key="6">
    <source>
        <dbReference type="ARBA" id="ARBA00023015"/>
    </source>
</evidence>
<accession>I2H3A3</accession>
<evidence type="ECO:0000313" key="13">
    <source>
        <dbReference type="EMBL" id="CCH60855.1"/>
    </source>
</evidence>
<evidence type="ECO:0000313" key="14">
    <source>
        <dbReference type="Proteomes" id="UP000002866"/>
    </source>
</evidence>
<dbReference type="OMA" id="VMTTCKL"/>
<dbReference type="GO" id="GO:0001227">
    <property type="term" value="F:DNA-binding transcription repressor activity, RNA polymerase II-specific"/>
    <property type="evidence" value="ECO:0007669"/>
    <property type="project" value="EnsemblFungi"/>
</dbReference>
<dbReference type="CDD" id="cd00130">
    <property type="entry name" value="PAS"/>
    <property type="match status" value="1"/>
</dbReference>
<dbReference type="FunCoup" id="I2H3A3">
    <property type="interactions" value="292"/>
</dbReference>
<dbReference type="GO" id="GO:0009267">
    <property type="term" value="P:cellular response to starvation"/>
    <property type="evidence" value="ECO:0007669"/>
    <property type="project" value="TreeGrafter"/>
</dbReference>
<dbReference type="Pfam" id="PF00172">
    <property type="entry name" value="Zn_clus"/>
    <property type="match status" value="1"/>
</dbReference>
<gene>
    <name evidence="13" type="primary">TBLA0D03550</name>
    <name evidence="13" type="ORF">TBLA_0D03550</name>
</gene>
<organism evidence="13 14">
    <name type="scientific">Henningerozyma blattae (strain ATCC 34711 / CBS 6284 / DSM 70876 / NBRC 10599 / NRRL Y-10934 / UCD 77-7)</name>
    <name type="common">Yeast</name>
    <name type="synonym">Tetrapisispora blattae</name>
    <dbReference type="NCBI Taxonomy" id="1071380"/>
    <lineage>
        <taxon>Eukaryota</taxon>
        <taxon>Fungi</taxon>
        <taxon>Dikarya</taxon>
        <taxon>Ascomycota</taxon>
        <taxon>Saccharomycotina</taxon>
        <taxon>Saccharomycetes</taxon>
        <taxon>Saccharomycetales</taxon>
        <taxon>Saccharomycetaceae</taxon>
        <taxon>Henningerozyma</taxon>
    </lineage>
</organism>
<evidence type="ECO:0000256" key="4">
    <source>
        <dbReference type="ARBA" id="ARBA00022723"/>
    </source>
</evidence>